<dbReference type="GO" id="GO:0006511">
    <property type="term" value="P:ubiquitin-dependent protein catabolic process"/>
    <property type="evidence" value="ECO:0007669"/>
    <property type="project" value="TreeGrafter"/>
</dbReference>
<dbReference type="PANTHER" id="PTHR45931">
    <property type="entry name" value="SI:CH211-59O9.10"/>
    <property type="match status" value="1"/>
</dbReference>
<dbReference type="Proteomes" id="UP000187209">
    <property type="component" value="Unassembled WGS sequence"/>
</dbReference>
<evidence type="ECO:0000256" key="1">
    <source>
        <dbReference type="ARBA" id="ARBA00022723"/>
    </source>
</evidence>
<keyword evidence="3" id="KW-0862">Zinc</keyword>
<dbReference type="Pfam" id="PF13639">
    <property type="entry name" value="zf-RING_2"/>
    <property type="match status" value="1"/>
</dbReference>
<comment type="caution">
    <text evidence="7">The sequence shown here is derived from an EMBL/GenBank/DDBJ whole genome shotgun (WGS) entry which is preliminary data.</text>
</comment>
<dbReference type="Gene3D" id="3.30.40.10">
    <property type="entry name" value="Zinc/RING finger domain, C3HC4 (zinc finger)"/>
    <property type="match status" value="1"/>
</dbReference>
<accession>A0A1R2C8B8</accession>
<dbReference type="SMART" id="SM00184">
    <property type="entry name" value="RING"/>
    <property type="match status" value="1"/>
</dbReference>
<dbReference type="AlphaFoldDB" id="A0A1R2C8B8"/>
<dbReference type="GO" id="GO:0005634">
    <property type="term" value="C:nucleus"/>
    <property type="evidence" value="ECO:0007669"/>
    <property type="project" value="TreeGrafter"/>
</dbReference>
<sequence>MIVEKPSNIVLSNEIKDIIVRIKNSYPNLASAPDEYIYEFLMMFDQNKERIDKCRQNIAEQLIYQKEAERLEKIKKKEAEEKHKEELKKKEAEKKHKEELKKKEAEENFRKQEKANQIIEKKNQFGMNVDSIRKFANTHDDFQKKIQENAIDNAKVLDSGQIFGAPLVLGQLAEKTNNEINKKNVPSQSPNLLNFNDQQKKIKYESARSFTNGVKISESQSNHYMKFIPEEKIYGLSNSEKPNSLNDEFNKSVRNNMFDIYEDPQQISSVDHNKKLEKNEYKNPDPAQKKMVKKNKEKPIEEEEKKIPLIAKNLKKPCNTHIKNHNEQEPYINIPPPNQIKYPISSSIKKNNINSIEKQMENHKKKHDEKLMLIKNKHPFKNLQPKIPFEFRHTKNPHLFYNPKESIPSLYYQDELTYEQLLELDRQNYDEGNGYPFEVIAMLNQIQYTKKCEEKETCSICMDEFEKGNIISYLNCGHNFHYNCLANWLSRKKKCPVGCNSDLDEFFNQV</sequence>
<keyword evidence="8" id="KW-1185">Reference proteome</keyword>
<dbReference type="InterPro" id="IPR001841">
    <property type="entry name" value="Znf_RING"/>
</dbReference>
<dbReference type="SUPFAM" id="SSF57850">
    <property type="entry name" value="RING/U-box"/>
    <property type="match status" value="1"/>
</dbReference>
<feature type="domain" description="RING-type" evidence="6">
    <location>
        <begin position="458"/>
        <end position="497"/>
    </location>
</feature>
<dbReference type="GO" id="GO:0008270">
    <property type="term" value="F:zinc ion binding"/>
    <property type="evidence" value="ECO:0007669"/>
    <property type="project" value="UniProtKB-KW"/>
</dbReference>
<dbReference type="InterPro" id="IPR013083">
    <property type="entry name" value="Znf_RING/FYVE/PHD"/>
</dbReference>
<protein>
    <recommendedName>
        <fullName evidence="6">RING-type domain-containing protein</fullName>
    </recommendedName>
</protein>
<feature type="region of interest" description="Disordered" evidence="5">
    <location>
        <begin position="279"/>
        <end position="300"/>
    </location>
</feature>
<dbReference type="GO" id="GO:0061630">
    <property type="term" value="F:ubiquitin protein ligase activity"/>
    <property type="evidence" value="ECO:0007669"/>
    <property type="project" value="TreeGrafter"/>
</dbReference>
<evidence type="ECO:0000256" key="3">
    <source>
        <dbReference type="ARBA" id="ARBA00022833"/>
    </source>
</evidence>
<keyword evidence="1" id="KW-0479">Metal-binding</keyword>
<feature type="region of interest" description="Disordered" evidence="5">
    <location>
        <begin position="79"/>
        <end position="109"/>
    </location>
</feature>
<evidence type="ECO:0000256" key="2">
    <source>
        <dbReference type="ARBA" id="ARBA00022771"/>
    </source>
</evidence>
<keyword evidence="2 4" id="KW-0863">Zinc-finger</keyword>
<proteinExistence type="predicted"/>
<evidence type="ECO:0000313" key="8">
    <source>
        <dbReference type="Proteomes" id="UP000187209"/>
    </source>
</evidence>
<evidence type="ECO:0000256" key="5">
    <source>
        <dbReference type="SAM" id="MobiDB-lite"/>
    </source>
</evidence>
<evidence type="ECO:0000256" key="4">
    <source>
        <dbReference type="PROSITE-ProRule" id="PRU00175"/>
    </source>
</evidence>
<dbReference type="PROSITE" id="PS50089">
    <property type="entry name" value="ZF_RING_2"/>
    <property type="match status" value="1"/>
</dbReference>
<evidence type="ECO:0000259" key="6">
    <source>
        <dbReference type="PROSITE" id="PS50089"/>
    </source>
</evidence>
<name>A0A1R2C8B8_9CILI</name>
<dbReference type="InterPro" id="IPR051834">
    <property type="entry name" value="RING_finger_E3_ligase"/>
</dbReference>
<dbReference type="PANTHER" id="PTHR45931:SF3">
    <property type="entry name" value="RING ZINC FINGER-CONTAINING PROTEIN"/>
    <property type="match status" value="1"/>
</dbReference>
<gene>
    <name evidence="7" type="ORF">SteCoe_13502</name>
</gene>
<evidence type="ECO:0000313" key="7">
    <source>
        <dbReference type="EMBL" id="OMJ85264.1"/>
    </source>
</evidence>
<dbReference type="EMBL" id="MPUH01000243">
    <property type="protein sequence ID" value="OMJ85264.1"/>
    <property type="molecule type" value="Genomic_DNA"/>
</dbReference>
<dbReference type="OrthoDB" id="306473at2759"/>
<reference evidence="7 8" key="1">
    <citation type="submission" date="2016-11" db="EMBL/GenBank/DDBJ databases">
        <title>The macronuclear genome of Stentor coeruleus: a giant cell with tiny introns.</title>
        <authorList>
            <person name="Slabodnick M."/>
            <person name="Ruby J.G."/>
            <person name="Reiff S.B."/>
            <person name="Swart E.C."/>
            <person name="Gosai S."/>
            <person name="Prabakaran S."/>
            <person name="Witkowska E."/>
            <person name="Larue G.E."/>
            <person name="Fisher S."/>
            <person name="Freeman R.M."/>
            <person name="Gunawardena J."/>
            <person name="Chu W."/>
            <person name="Stover N.A."/>
            <person name="Gregory B.D."/>
            <person name="Nowacki M."/>
            <person name="Derisi J."/>
            <person name="Roy S.W."/>
            <person name="Marshall W.F."/>
            <person name="Sood P."/>
        </authorList>
    </citation>
    <scope>NUCLEOTIDE SEQUENCE [LARGE SCALE GENOMIC DNA]</scope>
    <source>
        <strain evidence="7">WM001</strain>
    </source>
</reference>
<organism evidence="7 8">
    <name type="scientific">Stentor coeruleus</name>
    <dbReference type="NCBI Taxonomy" id="5963"/>
    <lineage>
        <taxon>Eukaryota</taxon>
        <taxon>Sar</taxon>
        <taxon>Alveolata</taxon>
        <taxon>Ciliophora</taxon>
        <taxon>Postciliodesmatophora</taxon>
        <taxon>Heterotrichea</taxon>
        <taxon>Heterotrichida</taxon>
        <taxon>Stentoridae</taxon>
        <taxon>Stentor</taxon>
    </lineage>
</organism>